<dbReference type="Gene3D" id="1.20.120.330">
    <property type="entry name" value="Nucleotidyltransferases domain 2"/>
    <property type="match status" value="1"/>
</dbReference>
<evidence type="ECO:0000313" key="1">
    <source>
        <dbReference type="EMBL" id="MFD1711138.1"/>
    </source>
</evidence>
<dbReference type="EMBL" id="JBHUEJ010000021">
    <property type="protein sequence ID" value="MFD1711138.1"/>
    <property type="molecule type" value="Genomic_DNA"/>
</dbReference>
<evidence type="ECO:0000313" key="2">
    <source>
        <dbReference type="Proteomes" id="UP001597304"/>
    </source>
</evidence>
<accession>A0ABW4KUI5</accession>
<dbReference type="PANTHER" id="PTHR37941:SF1">
    <property type="entry name" value="FUMARASE E-RELATED"/>
    <property type="match status" value="1"/>
</dbReference>
<dbReference type="RefSeq" id="WP_147914002.1">
    <property type="nucleotide sequence ID" value="NZ_JBHUEJ010000021.1"/>
</dbReference>
<dbReference type="InterPro" id="IPR007761">
    <property type="entry name" value="MtlR-like"/>
</dbReference>
<gene>
    <name evidence="1" type="ORF">ACFSF0_11000</name>
</gene>
<sequence length="167" mass="18959">MAKPHDLHLFDWNKMIDSFHKESDRGAAVLVGGFVENYLGVYLQSLVVDLKVAEDLFQAVGPLSSFNQRIAVARAFGFISKGDYDDLNLIRRIRNHFAHHPLEASFSASPVAQLATRLSEQKTASESHLNSLEERNKLAYLYSCAQLCGRLHLRMEKREKAAEETRR</sequence>
<dbReference type="Proteomes" id="UP001597304">
    <property type="component" value="Unassembled WGS sequence"/>
</dbReference>
<dbReference type="Pfam" id="PF05068">
    <property type="entry name" value="MtlR"/>
    <property type="match status" value="1"/>
</dbReference>
<comment type="caution">
    <text evidence="1">The sequence shown here is derived from an EMBL/GenBank/DDBJ whole genome shotgun (WGS) entry which is preliminary data.</text>
</comment>
<organism evidence="1 2">
    <name type="scientific">Ottowia flava</name>
    <dbReference type="NCBI Taxonomy" id="2675430"/>
    <lineage>
        <taxon>Bacteria</taxon>
        <taxon>Pseudomonadati</taxon>
        <taxon>Pseudomonadota</taxon>
        <taxon>Betaproteobacteria</taxon>
        <taxon>Burkholderiales</taxon>
        <taxon>Comamonadaceae</taxon>
        <taxon>Ottowia</taxon>
    </lineage>
</organism>
<reference evidence="2" key="1">
    <citation type="journal article" date="2019" name="Int. J. Syst. Evol. Microbiol.">
        <title>The Global Catalogue of Microorganisms (GCM) 10K type strain sequencing project: providing services to taxonomists for standard genome sequencing and annotation.</title>
        <authorList>
            <consortium name="The Broad Institute Genomics Platform"/>
            <consortium name="The Broad Institute Genome Sequencing Center for Infectious Disease"/>
            <person name="Wu L."/>
            <person name="Ma J."/>
        </authorList>
    </citation>
    <scope>NUCLEOTIDE SEQUENCE [LARGE SCALE GENOMIC DNA]</scope>
    <source>
        <strain evidence="2">LMG 29247</strain>
    </source>
</reference>
<name>A0ABW4KUI5_9BURK</name>
<protein>
    <submittedName>
        <fullName evidence="1">MltR family transcriptional regulator</fullName>
    </submittedName>
</protein>
<dbReference type="InterPro" id="IPR038026">
    <property type="entry name" value="MtlR-like_sf"/>
</dbReference>
<proteinExistence type="predicted"/>
<dbReference type="SUPFAM" id="SSF158668">
    <property type="entry name" value="MtlR-like"/>
    <property type="match status" value="1"/>
</dbReference>
<dbReference type="PANTHER" id="PTHR37941">
    <property type="entry name" value="FUMARASE E-RELATED"/>
    <property type="match status" value="1"/>
</dbReference>
<keyword evidence="2" id="KW-1185">Reference proteome</keyword>